<feature type="transmembrane region" description="Helical" evidence="7">
    <location>
        <begin position="257"/>
        <end position="279"/>
    </location>
</feature>
<comment type="similarity">
    <text evidence="2">Belongs to the concentrative nucleoside transporter (CNT) (TC 2.A.41) family.</text>
</comment>
<evidence type="ECO:0000313" key="12">
    <source>
        <dbReference type="Proteomes" id="UP001244011"/>
    </source>
</evidence>
<evidence type="ECO:0000259" key="9">
    <source>
        <dbReference type="Pfam" id="PF07662"/>
    </source>
</evidence>
<evidence type="ECO:0000256" key="6">
    <source>
        <dbReference type="ARBA" id="ARBA00023136"/>
    </source>
</evidence>
<proteinExistence type="inferred from homology"/>
<protein>
    <submittedName>
        <fullName evidence="11">Na+ dependent nucleoside transporter C-terminus-domain-containing protein</fullName>
    </submittedName>
</protein>
<accession>A0AAJ0FE07</accession>
<dbReference type="Pfam" id="PF07662">
    <property type="entry name" value="Nucleos_tra2_C"/>
    <property type="match status" value="1"/>
</dbReference>
<feature type="transmembrane region" description="Helical" evidence="7">
    <location>
        <begin position="478"/>
        <end position="502"/>
    </location>
</feature>
<organism evidence="11 12">
    <name type="scientific">Phialemonium atrogriseum</name>
    <dbReference type="NCBI Taxonomy" id="1093897"/>
    <lineage>
        <taxon>Eukaryota</taxon>
        <taxon>Fungi</taxon>
        <taxon>Dikarya</taxon>
        <taxon>Ascomycota</taxon>
        <taxon>Pezizomycotina</taxon>
        <taxon>Sordariomycetes</taxon>
        <taxon>Sordariomycetidae</taxon>
        <taxon>Cephalothecales</taxon>
        <taxon>Cephalothecaceae</taxon>
        <taxon>Phialemonium</taxon>
    </lineage>
</organism>
<reference evidence="11" key="1">
    <citation type="submission" date="2023-06" db="EMBL/GenBank/DDBJ databases">
        <title>Genome-scale phylogeny and comparative genomics of the fungal order Sordariales.</title>
        <authorList>
            <consortium name="Lawrence Berkeley National Laboratory"/>
            <person name="Hensen N."/>
            <person name="Bonometti L."/>
            <person name="Westerberg I."/>
            <person name="Brannstrom I.O."/>
            <person name="Guillou S."/>
            <person name="Cros-Aarteil S."/>
            <person name="Calhoun S."/>
            <person name="Haridas S."/>
            <person name="Kuo A."/>
            <person name="Mondo S."/>
            <person name="Pangilinan J."/>
            <person name="Riley R."/>
            <person name="Labutti K."/>
            <person name="Andreopoulos B."/>
            <person name="Lipzen A."/>
            <person name="Chen C."/>
            <person name="Yanf M."/>
            <person name="Daum C."/>
            <person name="Ng V."/>
            <person name="Clum A."/>
            <person name="Steindorff A."/>
            <person name="Ohm R."/>
            <person name="Martin F."/>
            <person name="Silar P."/>
            <person name="Natvig D."/>
            <person name="Lalanne C."/>
            <person name="Gautier V."/>
            <person name="Ament-Velasquez S.L."/>
            <person name="Kruys A."/>
            <person name="Hutchinson M.I."/>
            <person name="Powell A.J."/>
            <person name="Barry K."/>
            <person name="Miller A.N."/>
            <person name="Grigoriev I.V."/>
            <person name="Debuchy R."/>
            <person name="Gladieux P."/>
            <person name="Thoren M.H."/>
            <person name="Johannesson H."/>
        </authorList>
    </citation>
    <scope>NUCLEOTIDE SEQUENCE</scope>
    <source>
        <strain evidence="11">8032-3</strain>
    </source>
</reference>
<comment type="caution">
    <text evidence="11">The sequence shown here is derived from an EMBL/GenBank/DDBJ whole genome shotgun (WGS) entry which is preliminary data.</text>
</comment>
<feature type="transmembrane region" description="Helical" evidence="7">
    <location>
        <begin position="67"/>
        <end position="85"/>
    </location>
</feature>
<dbReference type="InterPro" id="IPR011642">
    <property type="entry name" value="Gate_dom"/>
</dbReference>
<keyword evidence="6 7" id="KW-0472">Membrane</keyword>
<feature type="transmembrane region" description="Helical" evidence="7">
    <location>
        <begin position="180"/>
        <end position="203"/>
    </location>
</feature>
<dbReference type="PANTHER" id="PTHR10590:SF4">
    <property type="entry name" value="SOLUTE CARRIER FAMILY 28 MEMBER 3"/>
    <property type="match status" value="1"/>
</dbReference>
<feature type="domain" description="Concentrative nucleoside transporter N-terminal" evidence="8">
    <location>
        <begin position="101"/>
        <end position="172"/>
    </location>
</feature>
<evidence type="ECO:0000256" key="5">
    <source>
        <dbReference type="ARBA" id="ARBA00022989"/>
    </source>
</evidence>
<dbReference type="InterPro" id="IPR008276">
    <property type="entry name" value="C_nuclsd_transpt"/>
</dbReference>
<name>A0AAJ0FE07_9PEZI</name>
<feature type="transmembrane region" description="Helical" evidence="7">
    <location>
        <begin position="97"/>
        <end position="114"/>
    </location>
</feature>
<feature type="transmembrane region" description="Helical" evidence="7">
    <location>
        <begin position="380"/>
        <end position="399"/>
    </location>
</feature>
<comment type="subcellular location">
    <subcellularLocation>
        <location evidence="1">Cell membrane</location>
        <topology evidence="1">Multi-pass membrane protein</topology>
    </subcellularLocation>
</comment>
<keyword evidence="3" id="KW-1003">Cell membrane</keyword>
<feature type="domain" description="Concentrative nucleoside transporter C-terminal" evidence="9">
    <location>
        <begin position="286"/>
        <end position="498"/>
    </location>
</feature>
<dbReference type="EMBL" id="MU839024">
    <property type="protein sequence ID" value="KAK1763797.1"/>
    <property type="molecule type" value="Genomic_DNA"/>
</dbReference>
<sequence>MTGWWIAGLILHRYDLGWLVPFLVWLGLSIRLLTLHFPTELVTKPIGHLWAENITPTSNHIPQSTRLAILSTLTLAVILVGTFASKESASNTRADRAVSLFGLIVFVGVFWATSRDRSKINWHTVITGILIQFLLGLFVLRTRAGYDIFNFLGSLARDLLGYAGDATVFLTSKTALDSGWFLVTVVPPMIFFVSFVHLLHYWGWVQWLVRKLATIFFHLMGISGAEAAVAAASPFLGQGESAVLVRAFLPLLTRAELHQIMTSGFATIAGSVLSGYIALGLSPLALVSSCAMSIPASIAISKLRYPESEEPLTRGSLVRIAEDSENERPFNSLHALANGSWAGIKIAGMVVASVLCILALLGLANGLLGWWGSYLDIDDLNIQLIIGYIFYPIAFLLGVERNGDLLKVAQLIGMKIVANEFVAYGELTHNPKYGSISPRSRLIATYALCGFGNISAVGIQIGVLSRLAPGRASAVAEVAISALVSGIFSTLTSASIAGMLMVD</sequence>
<dbReference type="GO" id="GO:0015293">
    <property type="term" value="F:symporter activity"/>
    <property type="evidence" value="ECO:0007669"/>
    <property type="project" value="TreeGrafter"/>
</dbReference>
<dbReference type="RefSeq" id="XP_060280010.1">
    <property type="nucleotide sequence ID" value="XM_060425302.1"/>
</dbReference>
<dbReference type="InterPro" id="IPR002668">
    <property type="entry name" value="CNT_N_dom"/>
</dbReference>
<evidence type="ECO:0000313" key="11">
    <source>
        <dbReference type="EMBL" id="KAK1763797.1"/>
    </source>
</evidence>
<dbReference type="Proteomes" id="UP001244011">
    <property type="component" value="Unassembled WGS sequence"/>
</dbReference>
<keyword evidence="5 7" id="KW-1133">Transmembrane helix</keyword>
<dbReference type="GO" id="GO:0005886">
    <property type="term" value="C:plasma membrane"/>
    <property type="evidence" value="ECO:0007669"/>
    <property type="project" value="UniProtKB-SubCell"/>
</dbReference>
<dbReference type="Pfam" id="PF07670">
    <property type="entry name" value="Gate"/>
    <property type="match status" value="1"/>
</dbReference>
<dbReference type="AlphaFoldDB" id="A0AAJ0FE07"/>
<feature type="transmembrane region" description="Helical" evidence="7">
    <location>
        <begin position="346"/>
        <end position="368"/>
    </location>
</feature>
<feature type="transmembrane region" description="Helical" evidence="7">
    <location>
        <begin position="215"/>
        <end position="236"/>
    </location>
</feature>
<dbReference type="GO" id="GO:0005337">
    <property type="term" value="F:nucleoside transmembrane transporter activity"/>
    <property type="evidence" value="ECO:0007669"/>
    <property type="project" value="InterPro"/>
</dbReference>
<evidence type="ECO:0000256" key="4">
    <source>
        <dbReference type="ARBA" id="ARBA00022692"/>
    </source>
</evidence>
<gene>
    <name evidence="11" type="ORF">QBC33DRAFT_478881</name>
</gene>
<feature type="domain" description="Nucleoside transporter/FeoB GTPase Gate" evidence="10">
    <location>
        <begin position="182"/>
        <end position="279"/>
    </location>
</feature>
<feature type="transmembrane region" description="Helical" evidence="7">
    <location>
        <begin position="442"/>
        <end position="463"/>
    </location>
</feature>
<dbReference type="InterPro" id="IPR011657">
    <property type="entry name" value="CNT_C_dom"/>
</dbReference>
<dbReference type="GeneID" id="85308489"/>
<evidence type="ECO:0000256" key="3">
    <source>
        <dbReference type="ARBA" id="ARBA00022475"/>
    </source>
</evidence>
<evidence type="ECO:0000256" key="7">
    <source>
        <dbReference type="SAM" id="Phobius"/>
    </source>
</evidence>
<feature type="transmembrane region" description="Helical" evidence="7">
    <location>
        <begin position="16"/>
        <end position="37"/>
    </location>
</feature>
<dbReference type="Pfam" id="PF01773">
    <property type="entry name" value="Nucleos_tra2_N"/>
    <property type="match status" value="1"/>
</dbReference>
<keyword evidence="4 7" id="KW-0812">Transmembrane</keyword>
<dbReference type="PANTHER" id="PTHR10590">
    <property type="entry name" value="SODIUM/NUCLEOSIDE COTRANSPORTER"/>
    <property type="match status" value="1"/>
</dbReference>
<keyword evidence="12" id="KW-1185">Reference proteome</keyword>
<evidence type="ECO:0000256" key="2">
    <source>
        <dbReference type="ARBA" id="ARBA00009033"/>
    </source>
</evidence>
<feature type="transmembrane region" description="Helical" evidence="7">
    <location>
        <begin position="120"/>
        <end position="140"/>
    </location>
</feature>
<evidence type="ECO:0000256" key="1">
    <source>
        <dbReference type="ARBA" id="ARBA00004651"/>
    </source>
</evidence>
<evidence type="ECO:0000259" key="8">
    <source>
        <dbReference type="Pfam" id="PF01773"/>
    </source>
</evidence>
<evidence type="ECO:0000259" key="10">
    <source>
        <dbReference type="Pfam" id="PF07670"/>
    </source>
</evidence>